<evidence type="ECO:0000256" key="8">
    <source>
        <dbReference type="ARBA" id="ARBA00023027"/>
    </source>
</evidence>
<comment type="subunit">
    <text evidence="14">Composed of six subunits; NqrA, NqrB, NqrC, NqrD, NqrE and NqrF.</text>
</comment>
<dbReference type="NCBIfam" id="NF006777">
    <property type="entry name" value="PRK09292.1"/>
    <property type="match status" value="1"/>
</dbReference>
<sequence length="231" mass="25502">MSKYSEILFRPVFKENPIALQMLGICSALAVTSKLYPTLIMCVALTVTVSLSNFFISMIRNITPSNIRIIVQMTIISSLVILVDQALKAYDYETSKTLSVFVGLIITNCIVMGRAEAFAMQNPPGVSFLDGFGNGLGYSIILIILGTIRELFGTGTILEYEIFPLVQNGGWYVPNNFFLLPPVSFILIGLIIWALRAWQKDQIEEPEFKMSQNSPEIVPNPPPTPSSKAAS</sequence>
<dbReference type="EMBL" id="JADHQC010000018">
    <property type="protein sequence ID" value="MBL6811870.1"/>
    <property type="molecule type" value="Genomic_DNA"/>
</dbReference>
<evidence type="ECO:0000256" key="13">
    <source>
        <dbReference type="ARBA" id="ARBA00023201"/>
    </source>
</evidence>
<evidence type="ECO:0000256" key="7">
    <source>
        <dbReference type="ARBA" id="ARBA00022989"/>
    </source>
</evidence>
<comment type="catalytic activity">
    <reaction evidence="14">
        <text>a ubiquinone + n Na(+)(in) + NADH + H(+) = a ubiquinol + n Na(+)(out) + NAD(+)</text>
        <dbReference type="Rhea" id="RHEA:47748"/>
        <dbReference type="Rhea" id="RHEA-COMP:9565"/>
        <dbReference type="Rhea" id="RHEA-COMP:9566"/>
        <dbReference type="ChEBI" id="CHEBI:15378"/>
        <dbReference type="ChEBI" id="CHEBI:16389"/>
        <dbReference type="ChEBI" id="CHEBI:17976"/>
        <dbReference type="ChEBI" id="CHEBI:29101"/>
        <dbReference type="ChEBI" id="CHEBI:57540"/>
        <dbReference type="ChEBI" id="CHEBI:57945"/>
        <dbReference type="EC" id="7.2.1.1"/>
    </reaction>
</comment>
<feature type="transmembrane region" description="Helical" evidence="14">
    <location>
        <begin position="67"/>
        <end position="86"/>
    </location>
</feature>
<keyword evidence="8 14" id="KW-0520">NAD</keyword>
<keyword evidence="6 14" id="KW-1278">Translocase</keyword>
<evidence type="ECO:0000313" key="16">
    <source>
        <dbReference type="EMBL" id="MBL6811870.1"/>
    </source>
</evidence>
<keyword evidence="5 14" id="KW-0812">Transmembrane</keyword>
<evidence type="ECO:0000256" key="1">
    <source>
        <dbReference type="ARBA" id="ARBA00004127"/>
    </source>
</evidence>
<dbReference type="AlphaFoldDB" id="A0A937HWI4"/>
<dbReference type="Pfam" id="PF02508">
    <property type="entry name" value="Rnf-Nqr"/>
    <property type="match status" value="1"/>
</dbReference>
<proteinExistence type="inferred from homology"/>
<evidence type="ECO:0000256" key="10">
    <source>
        <dbReference type="ARBA" id="ARBA00023065"/>
    </source>
</evidence>
<keyword evidence="7 14" id="KW-1133">Transmembrane helix</keyword>
<comment type="function">
    <text evidence="14">NQR complex catalyzes the reduction of ubiquinone-1 to ubiquinol by two successive reactions, coupled with the transport of Na(+) ions from the cytoplasm to the periplasm. NqrA to NqrE are probably involved in the second step, the conversion of ubisemiquinone to ubiquinol.</text>
</comment>
<keyword evidence="10 14" id="KW-0406">Ion transport</keyword>
<feature type="transmembrane region" description="Helical" evidence="14">
    <location>
        <begin position="136"/>
        <end position="157"/>
    </location>
</feature>
<protein>
    <recommendedName>
        <fullName evidence="14">Na(+)-translocating NADH-quinone reductase subunit D</fullName>
        <shortName evidence="14">Na(+)-NQR subunit D</shortName>
        <shortName evidence="14">Na(+)-translocating NQR subunit D</shortName>
        <ecNumber evidence="14">7.2.1.1</ecNumber>
    </recommendedName>
    <alternativeName>
        <fullName evidence="14">NQR complex subunit D</fullName>
    </alternativeName>
    <alternativeName>
        <fullName evidence="14">NQR-1 subunit D</fullName>
    </alternativeName>
</protein>
<keyword evidence="3 14" id="KW-1003">Cell membrane</keyword>
<evidence type="ECO:0000256" key="15">
    <source>
        <dbReference type="SAM" id="MobiDB-lite"/>
    </source>
</evidence>
<reference evidence="16" key="1">
    <citation type="submission" date="2020-10" db="EMBL/GenBank/DDBJ databases">
        <title>Microbiome of the Black Sea water column analyzed by genome centric metagenomics.</title>
        <authorList>
            <person name="Cabello-Yeves P.J."/>
            <person name="Callieri C."/>
            <person name="Picazo A."/>
            <person name="Mehrshad M."/>
            <person name="Haro-Moreno J.M."/>
            <person name="Roda-Garcia J."/>
            <person name="Dzembekova N."/>
            <person name="Slabakova V."/>
            <person name="Slabakova N."/>
            <person name="Moncheva S."/>
            <person name="Rodriguez-Valera F."/>
        </authorList>
    </citation>
    <scope>NUCLEOTIDE SEQUENCE</scope>
    <source>
        <strain evidence="16">BS307-5m-G49</strain>
    </source>
</reference>
<evidence type="ECO:0000256" key="5">
    <source>
        <dbReference type="ARBA" id="ARBA00022692"/>
    </source>
</evidence>
<dbReference type="PIRSF" id="PIRSF006102">
    <property type="entry name" value="NQR_DE"/>
    <property type="match status" value="1"/>
</dbReference>
<evidence type="ECO:0000256" key="9">
    <source>
        <dbReference type="ARBA" id="ARBA00023053"/>
    </source>
</evidence>
<keyword evidence="2 14" id="KW-0813">Transport</keyword>
<evidence type="ECO:0000256" key="4">
    <source>
        <dbReference type="ARBA" id="ARBA00022519"/>
    </source>
</evidence>
<accession>A0A937HWI4</accession>
<dbReference type="NCBIfam" id="TIGR01939">
    <property type="entry name" value="nqrD"/>
    <property type="match status" value="1"/>
</dbReference>
<evidence type="ECO:0000256" key="11">
    <source>
        <dbReference type="ARBA" id="ARBA00023075"/>
    </source>
</evidence>
<evidence type="ECO:0000313" key="17">
    <source>
        <dbReference type="Proteomes" id="UP000744438"/>
    </source>
</evidence>
<comment type="subcellular location">
    <subcellularLocation>
        <location evidence="14">Cell membrane</location>
        <topology evidence="14">Multi-pass membrane protein</topology>
    </subcellularLocation>
    <subcellularLocation>
        <location evidence="1">Endomembrane system</location>
        <topology evidence="1">Multi-pass membrane protein</topology>
    </subcellularLocation>
</comment>
<dbReference type="GO" id="GO:0016655">
    <property type="term" value="F:oxidoreductase activity, acting on NAD(P)H, quinone or similar compound as acceptor"/>
    <property type="evidence" value="ECO:0007669"/>
    <property type="project" value="UniProtKB-UniRule"/>
</dbReference>
<evidence type="ECO:0000256" key="2">
    <source>
        <dbReference type="ARBA" id="ARBA00022448"/>
    </source>
</evidence>
<evidence type="ECO:0000256" key="12">
    <source>
        <dbReference type="ARBA" id="ARBA00023136"/>
    </source>
</evidence>
<dbReference type="GO" id="GO:0006814">
    <property type="term" value="P:sodium ion transport"/>
    <property type="evidence" value="ECO:0007669"/>
    <property type="project" value="UniProtKB-UniRule"/>
</dbReference>
<dbReference type="PANTHER" id="PTHR30586:SF1">
    <property type="entry name" value="NA(+)-TRANSLOCATING NADH-QUINONE REDUCTASE SUBUNIT D"/>
    <property type="match status" value="1"/>
</dbReference>
<feature type="transmembrane region" description="Helical" evidence="14">
    <location>
        <begin position="177"/>
        <end position="195"/>
    </location>
</feature>
<organism evidence="16 17">
    <name type="scientific">SAR86 cluster bacterium</name>
    <dbReference type="NCBI Taxonomy" id="2030880"/>
    <lineage>
        <taxon>Bacteria</taxon>
        <taxon>Pseudomonadati</taxon>
        <taxon>Pseudomonadota</taxon>
        <taxon>Gammaproteobacteria</taxon>
        <taxon>SAR86 cluster</taxon>
    </lineage>
</organism>
<dbReference type="InterPro" id="IPR003667">
    <property type="entry name" value="NqrDE/RnfAE"/>
</dbReference>
<name>A0A937HWI4_9GAMM</name>
<evidence type="ECO:0000256" key="6">
    <source>
        <dbReference type="ARBA" id="ARBA00022967"/>
    </source>
</evidence>
<keyword evidence="13 14" id="KW-0739">Sodium transport</keyword>
<dbReference type="PANTHER" id="PTHR30586">
    <property type="entry name" value="ELECTRON TRANSPORT COMPLEX PROTEIN RNFE"/>
    <property type="match status" value="1"/>
</dbReference>
<dbReference type="HAMAP" id="MF_00428">
    <property type="entry name" value="NqrD"/>
    <property type="match status" value="1"/>
</dbReference>
<evidence type="ECO:0000256" key="14">
    <source>
        <dbReference type="HAMAP-Rule" id="MF_00428"/>
    </source>
</evidence>
<feature type="transmembrane region" description="Helical" evidence="14">
    <location>
        <begin position="36"/>
        <end position="55"/>
    </location>
</feature>
<dbReference type="Proteomes" id="UP000744438">
    <property type="component" value="Unassembled WGS sequence"/>
</dbReference>
<dbReference type="GO" id="GO:0012505">
    <property type="term" value="C:endomembrane system"/>
    <property type="evidence" value="ECO:0007669"/>
    <property type="project" value="UniProtKB-SubCell"/>
</dbReference>
<keyword evidence="12 14" id="KW-0472">Membrane</keyword>
<dbReference type="EC" id="7.2.1.1" evidence="14"/>
<gene>
    <name evidence="14" type="primary">nqrD</name>
    <name evidence="16" type="ORF">ISQ63_03175</name>
</gene>
<dbReference type="GO" id="GO:0005886">
    <property type="term" value="C:plasma membrane"/>
    <property type="evidence" value="ECO:0007669"/>
    <property type="project" value="UniProtKB-SubCell"/>
</dbReference>
<keyword evidence="4" id="KW-0997">Cell inner membrane</keyword>
<dbReference type="InterPro" id="IPR011292">
    <property type="entry name" value="NqrD"/>
</dbReference>
<keyword evidence="11 14" id="KW-0830">Ubiquinone</keyword>
<keyword evidence="9 14" id="KW-0915">Sodium</keyword>
<feature type="transmembrane region" description="Helical" evidence="14">
    <location>
        <begin position="98"/>
        <end position="115"/>
    </location>
</feature>
<feature type="region of interest" description="Disordered" evidence="15">
    <location>
        <begin position="207"/>
        <end position="231"/>
    </location>
</feature>
<comment type="caution">
    <text evidence="16">The sequence shown here is derived from an EMBL/GenBank/DDBJ whole genome shotgun (WGS) entry which is preliminary data.</text>
</comment>
<evidence type="ECO:0000256" key="3">
    <source>
        <dbReference type="ARBA" id="ARBA00022475"/>
    </source>
</evidence>
<comment type="similarity">
    <text evidence="14">Belongs to the NqrDE/RnfAE family.</text>
</comment>